<keyword evidence="7" id="KW-0378">Hydrolase</keyword>
<gene>
    <name evidence="7" type="ORF">AMATHDRAFT_4517</name>
</gene>
<dbReference type="Proteomes" id="UP000242287">
    <property type="component" value="Unassembled WGS sequence"/>
</dbReference>
<dbReference type="InterPro" id="IPR005629">
    <property type="entry name" value="Skn1/Kre6/Sbg1"/>
</dbReference>
<keyword evidence="4" id="KW-0961">Cell wall biogenesis/degradation</keyword>
<evidence type="ECO:0000256" key="6">
    <source>
        <dbReference type="SAM" id="Phobius"/>
    </source>
</evidence>
<protein>
    <submittedName>
        <fullName evidence="7">Glycoside hydrolase family 16 protein</fullName>
    </submittedName>
</protein>
<evidence type="ECO:0000256" key="5">
    <source>
        <dbReference type="SAM" id="MobiDB-lite"/>
    </source>
</evidence>
<keyword evidence="2 6" id="KW-0472">Membrane</keyword>
<dbReference type="OrthoDB" id="3057032at2759"/>
<sequence length="516" mass="56167">MAVRRNSWMKNYDEVDMGMSFLPPRSPIVQERVPMLFDTLPNSSGSSSSEAISSDPRLSHCSSPSPESMHSQSSKAVSSTKDSSSPSSSRQSSASSGRHVPREKTASFPKQTRSLSLLNSSPLNPASSSPTPNSRPRLPPNINRIPSEEIRALAAVTHRRESITTNGSRGSMILYRRADTYHDGLLLPPNPPHRQRDSMYSATGDSIISLSSDSKYPTGSISSERGLIAYAYDPSLDDQGPADEEDLLHDPKEKAIRVGGYEISWRGVTNMSALALLIGALMALFVVYPVVAFYRDNGRNAAIVGNTRINATGQADSVSFDQRDQIPLLTQTSLIDHATPLDAVALRGPNGEVFKLISSDEYQIDGRTFGEGEDFMWAVASNSARKSAVTNNGYAVITDDAPLRSIASSCLDQGFIEVSFTMPDTKEHVRAYWSGVWSFVSGDMPPMVPLGPSLEEQLLVTVQLGFRGSSGNQAHVDYVRYYSREGPSSVCANTRTRHVVAHLDFNHGAYRSKVVG</sequence>
<dbReference type="AlphaFoldDB" id="A0A2A9NFP9"/>
<feature type="compositionally biased region" description="Low complexity" evidence="5">
    <location>
        <begin position="113"/>
        <end position="145"/>
    </location>
</feature>
<evidence type="ECO:0000256" key="3">
    <source>
        <dbReference type="ARBA" id="ARBA00023180"/>
    </source>
</evidence>
<name>A0A2A9NFP9_9AGAR</name>
<keyword evidence="8" id="KW-1185">Reference proteome</keyword>
<evidence type="ECO:0000313" key="7">
    <source>
        <dbReference type="EMBL" id="PFH49835.1"/>
    </source>
</evidence>
<keyword evidence="3" id="KW-0325">Glycoprotein</keyword>
<evidence type="ECO:0000313" key="8">
    <source>
        <dbReference type="Proteomes" id="UP000242287"/>
    </source>
</evidence>
<dbReference type="Pfam" id="PF03935">
    <property type="entry name" value="SKN1_KRE6_Sbg1"/>
    <property type="match status" value="1"/>
</dbReference>
<accession>A0A2A9NFP9</accession>
<reference evidence="7 8" key="1">
    <citation type="submission" date="2014-02" db="EMBL/GenBank/DDBJ databases">
        <title>Transposable element dynamics among asymbiotic and ectomycorrhizal Amanita fungi.</title>
        <authorList>
            <consortium name="DOE Joint Genome Institute"/>
            <person name="Hess J."/>
            <person name="Skrede I."/>
            <person name="Wolfe B."/>
            <person name="LaButti K."/>
            <person name="Ohm R.A."/>
            <person name="Grigoriev I.V."/>
            <person name="Pringle A."/>
        </authorList>
    </citation>
    <scope>NUCLEOTIDE SEQUENCE [LARGE SCALE GENOMIC DNA]</scope>
    <source>
        <strain evidence="7 8">SKay4041</strain>
    </source>
</reference>
<dbReference type="GO" id="GO:0016787">
    <property type="term" value="F:hydrolase activity"/>
    <property type="evidence" value="ECO:0007669"/>
    <property type="project" value="UniProtKB-KW"/>
</dbReference>
<keyword evidence="6" id="KW-0812">Transmembrane</keyword>
<evidence type="ECO:0000256" key="1">
    <source>
        <dbReference type="ARBA" id="ARBA00004370"/>
    </source>
</evidence>
<organism evidence="7 8">
    <name type="scientific">Amanita thiersii Skay4041</name>
    <dbReference type="NCBI Taxonomy" id="703135"/>
    <lineage>
        <taxon>Eukaryota</taxon>
        <taxon>Fungi</taxon>
        <taxon>Dikarya</taxon>
        <taxon>Basidiomycota</taxon>
        <taxon>Agaricomycotina</taxon>
        <taxon>Agaricomycetes</taxon>
        <taxon>Agaricomycetidae</taxon>
        <taxon>Agaricales</taxon>
        <taxon>Pluteineae</taxon>
        <taxon>Amanitaceae</taxon>
        <taxon>Amanita</taxon>
    </lineage>
</organism>
<proteinExistence type="predicted"/>
<feature type="transmembrane region" description="Helical" evidence="6">
    <location>
        <begin position="273"/>
        <end position="294"/>
    </location>
</feature>
<feature type="compositionally biased region" description="Low complexity" evidence="5">
    <location>
        <begin position="43"/>
        <end position="96"/>
    </location>
</feature>
<evidence type="ECO:0000256" key="2">
    <source>
        <dbReference type="ARBA" id="ARBA00023136"/>
    </source>
</evidence>
<dbReference type="GO" id="GO:0016020">
    <property type="term" value="C:membrane"/>
    <property type="evidence" value="ECO:0007669"/>
    <property type="project" value="UniProtKB-SubCell"/>
</dbReference>
<dbReference type="STRING" id="703135.A0A2A9NFP9"/>
<keyword evidence="6" id="KW-1133">Transmembrane helix</keyword>
<dbReference type="EMBL" id="KZ302018">
    <property type="protein sequence ID" value="PFH49835.1"/>
    <property type="molecule type" value="Genomic_DNA"/>
</dbReference>
<feature type="region of interest" description="Disordered" evidence="5">
    <location>
        <begin position="38"/>
        <end position="146"/>
    </location>
</feature>
<comment type="subcellular location">
    <subcellularLocation>
        <location evidence="1">Membrane</location>
    </subcellularLocation>
</comment>
<evidence type="ECO:0000256" key="4">
    <source>
        <dbReference type="ARBA" id="ARBA00023316"/>
    </source>
</evidence>